<dbReference type="GO" id="GO:0000160">
    <property type="term" value="P:phosphorelay signal transduction system"/>
    <property type="evidence" value="ECO:0007669"/>
    <property type="project" value="InterPro"/>
</dbReference>
<feature type="domain" description="Response regulatory" evidence="10">
    <location>
        <begin position="507"/>
        <end position="617"/>
    </location>
</feature>
<dbReference type="InterPro" id="IPR036890">
    <property type="entry name" value="HATPase_C_sf"/>
</dbReference>
<dbReference type="InterPro" id="IPR000014">
    <property type="entry name" value="PAS"/>
</dbReference>
<evidence type="ECO:0000256" key="7">
    <source>
        <dbReference type="ARBA" id="ARBA00022840"/>
    </source>
</evidence>
<keyword evidence="12" id="KW-1185">Reference proteome</keyword>
<dbReference type="NCBIfam" id="TIGR00229">
    <property type="entry name" value="sensory_box"/>
    <property type="match status" value="1"/>
</dbReference>
<dbReference type="Gene3D" id="3.30.565.10">
    <property type="entry name" value="Histidine kinase-like ATPase, C-terminal domain"/>
    <property type="match status" value="1"/>
</dbReference>
<keyword evidence="6" id="KW-0418">Kinase</keyword>
<accession>A0A2K2G414</accession>
<gene>
    <name evidence="11" type="ORF">A8V01_14435</name>
</gene>
<feature type="modified residue" description="4-aspartylphosphate" evidence="8">
    <location>
        <position position="63"/>
    </location>
</feature>
<dbReference type="EMBL" id="LYMM01000022">
    <property type="protein sequence ID" value="PNU05767.1"/>
    <property type="molecule type" value="Genomic_DNA"/>
</dbReference>
<evidence type="ECO:0000313" key="12">
    <source>
        <dbReference type="Proteomes" id="UP000236327"/>
    </source>
</evidence>
<dbReference type="GO" id="GO:0004673">
    <property type="term" value="F:protein histidine kinase activity"/>
    <property type="evidence" value="ECO:0007669"/>
    <property type="project" value="UniProtKB-EC"/>
</dbReference>
<dbReference type="SUPFAM" id="SSF52172">
    <property type="entry name" value="CheY-like"/>
    <property type="match status" value="2"/>
</dbReference>
<keyword evidence="7" id="KW-0067">ATP-binding</keyword>
<dbReference type="SMART" id="SM00911">
    <property type="entry name" value="HWE_HK"/>
    <property type="match status" value="1"/>
</dbReference>
<evidence type="ECO:0000256" key="3">
    <source>
        <dbReference type="ARBA" id="ARBA00022553"/>
    </source>
</evidence>
<evidence type="ECO:0000256" key="6">
    <source>
        <dbReference type="ARBA" id="ARBA00022777"/>
    </source>
</evidence>
<dbReference type="Proteomes" id="UP000236327">
    <property type="component" value="Unassembled WGS sequence"/>
</dbReference>
<comment type="caution">
    <text evidence="11">The sequence shown here is derived from an EMBL/GenBank/DDBJ whole genome shotgun (WGS) entry which is preliminary data.</text>
</comment>
<evidence type="ECO:0000256" key="4">
    <source>
        <dbReference type="ARBA" id="ARBA00022679"/>
    </source>
</evidence>
<evidence type="ECO:0000256" key="9">
    <source>
        <dbReference type="SAM" id="MobiDB-lite"/>
    </source>
</evidence>
<dbReference type="Pfam" id="PF07536">
    <property type="entry name" value="HWE_HK"/>
    <property type="match status" value="1"/>
</dbReference>
<feature type="region of interest" description="Disordered" evidence="9">
    <location>
        <begin position="473"/>
        <end position="500"/>
    </location>
</feature>
<dbReference type="PANTHER" id="PTHR41523">
    <property type="entry name" value="TWO-COMPONENT SYSTEM SENSOR PROTEIN"/>
    <property type="match status" value="1"/>
</dbReference>
<sequence>MTYRRPPLPNEPVRILAVDDIRENLIALEAALDQPGVELVTASSGFEALELLLRQDFALALLDVQMPEMDGFELAELMRGTERTRGVPIIFLTAVATDERRKFRGFETGAVDYLLKPIDITVLNSKVAVFVELARQRREIAFQRDELGAALGRLRAHGDNSPLAVLEIDSTLRIVGWYKSAERTLGYAAGDVLGIPLSEAPFLPPNGGREAFLKGMGELLEGGDRRAMQEHRYRRADGVLREGEWYCSSLAGTGPITSGGRPGSVMIEMLDITERRRAEDTQRLLIGELNHRVKNTLATVQAIASQGFRHARSHREFQDAFTGRLQALARAHSMLSATTWESASLKRLIADHVAIGALSEDRLLLDGPDADLPPELALRFSLVFHELATNAHKYGAFSNAVGTVRLVWTVTRDVLAMEWSEHGGPPVSPPERRGFGSTLIEHSMVSDGARIVSDFAPEGMRWSMILPLAPGAGIAEPEPKPAPQQLVPPPPAPSPVSDAPASMPPMRILVVEDEPLVAMELIMEIEDGGCIAIGPATSCEQALAMIRDSEPDLALLDGNLNGEKIGPVADALAARDTPFAFVSGYDREHLPADHAGRPMLNKPFVVADVRTMLLQLAEMAKAPIPE</sequence>
<dbReference type="InterPro" id="IPR013656">
    <property type="entry name" value="PAS_4"/>
</dbReference>
<feature type="compositionally biased region" description="Pro residues" evidence="9">
    <location>
        <begin position="480"/>
        <end position="494"/>
    </location>
</feature>
<reference evidence="11 12" key="1">
    <citation type="submission" date="2016-05" db="EMBL/GenBank/DDBJ databases">
        <title>Complete genome sequence of Novosphingobium guangzhouense SA925(T).</title>
        <authorList>
            <person name="Sha S."/>
        </authorList>
    </citation>
    <scope>NUCLEOTIDE SEQUENCE [LARGE SCALE GENOMIC DNA]</scope>
    <source>
        <strain evidence="11 12">SA925</strain>
    </source>
</reference>
<dbReference type="SUPFAM" id="SSF55785">
    <property type="entry name" value="PYP-like sensor domain (PAS domain)"/>
    <property type="match status" value="1"/>
</dbReference>
<dbReference type="PROSITE" id="PS50110">
    <property type="entry name" value="RESPONSE_REGULATORY"/>
    <property type="match status" value="2"/>
</dbReference>
<dbReference type="Pfam" id="PF08448">
    <property type="entry name" value="PAS_4"/>
    <property type="match status" value="1"/>
</dbReference>
<dbReference type="GO" id="GO:0005524">
    <property type="term" value="F:ATP binding"/>
    <property type="evidence" value="ECO:0007669"/>
    <property type="project" value="UniProtKB-KW"/>
</dbReference>
<dbReference type="InterPro" id="IPR011102">
    <property type="entry name" value="Sig_transdc_His_kinase_HWE"/>
</dbReference>
<dbReference type="InterPro" id="IPR001789">
    <property type="entry name" value="Sig_transdc_resp-reg_receiver"/>
</dbReference>
<feature type="domain" description="Response regulatory" evidence="10">
    <location>
        <begin position="14"/>
        <end position="131"/>
    </location>
</feature>
<evidence type="ECO:0000256" key="2">
    <source>
        <dbReference type="ARBA" id="ARBA00012438"/>
    </source>
</evidence>
<comment type="catalytic activity">
    <reaction evidence="1">
        <text>ATP + protein L-histidine = ADP + protein N-phospho-L-histidine.</text>
        <dbReference type="EC" id="2.7.13.3"/>
    </reaction>
</comment>
<evidence type="ECO:0000256" key="5">
    <source>
        <dbReference type="ARBA" id="ARBA00022741"/>
    </source>
</evidence>
<evidence type="ECO:0000313" key="11">
    <source>
        <dbReference type="EMBL" id="PNU05767.1"/>
    </source>
</evidence>
<dbReference type="EC" id="2.7.13.3" evidence="2"/>
<evidence type="ECO:0000256" key="1">
    <source>
        <dbReference type="ARBA" id="ARBA00000085"/>
    </source>
</evidence>
<keyword evidence="5" id="KW-0547">Nucleotide-binding</keyword>
<keyword evidence="3 8" id="KW-0597">Phosphoprotein</keyword>
<evidence type="ECO:0000256" key="8">
    <source>
        <dbReference type="PROSITE-ProRule" id="PRU00169"/>
    </source>
</evidence>
<name>A0A2K2G414_9SPHN</name>
<dbReference type="Pfam" id="PF00072">
    <property type="entry name" value="Response_reg"/>
    <property type="match status" value="1"/>
</dbReference>
<dbReference type="InterPro" id="IPR011006">
    <property type="entry name" value="CheY-like_superfamily"/>
</dbReference>
<dbReference type="Gene3D" id="3.30.450.20">
    <property type="entry name" value="PAS domain"/>
    <property type="match status" value="1"/>
</dbReference>
<dbReference type="InterPro" id="IPR035965">
    <property type="entry name" value="PAS-like_dom_sf"/>
</dbReference>
<feature type="modified residue" description="4-aspartylphosphate" evidence="8">
    <location>
        <position position="557"/>
    </location>
</feature>
<protein>
    <recommendedName>
        <fullName evidence="2">histidine kinase</fullName>
        <ecNumber evidence="2">2.7.13.3</ecNumber>
    </recommendedName>
</protein>
<keyword evidence="4" id="KW-0808">Transferase</keyword>
<dbReference type="PANTHER" id="PTHR41523:SF7">
    <property type="entry name" value="HISTIDINE KINASE"/>
    <property type="match status" value="1"/>
</dbReference>
<dbReference type="SMART" id="SM00448">
    <property type="entry name" value="REC"/>
    <property type="match status" value="2"/>
</dbReference>
<dbReference type="AlphaFoldDB" id="A0A2K2G414"/>
<organism evidence="11 12">
    <name type="scientific">Novosphingobium guangzhouense</name>
    <dbReference type="NCBI Taxonomy" id="1850347"/>
    <lineage>
        <taxon>Bacteria</taxon>
        <taxon>Pseudomonadati</taxon>
        <taxon>Pseudomonadota</taxon>
        <taxon>Alphaproteobacteria</taxon>
        <taxon>Sphingomonadales</taxon>
        <taxon>Sphingomonadaceae</taxon>
        <taxon>Novosphingobium</taxon>
    </lineage>
</organism>
<proteinExistence type="predicted"/>
<dbReference type="CDD" id="cd00130">
    <property type="entry name" value="PAS"/>
    <property type="match status" value="1"/>
</dbReference>
<dbReference type="Gene3D" id="3.40.50.2300">
    <property type="match status" value="2"/>
</dbReference>
<evidence type="ECO:0000259" key="10">
    <source>
        <dbReference type="PROSITE" id="PS50110"/>
    </source>
</evidence>